<dbReference type="EMBL" id="CP042193">
    <property type="protein sequence ID" value="QDS73502.1"/>
    <property type="molecule type" value="Genomic_DNA"/>
</dbReference>
<name>A0A517LCZ9_9PEZI</name>
<keyword evidence="2" id="KW-1185">Reference proteome</keyword>
<reference evidence="1 2" key="1">
    <citation type="submission" date="2019-07" db="EMBL/GenBank/DDBJ databases">
        <title>Finished genome of Venturia effusa.</title>
        <authorList>
            <person name="Young C.A."/>
            <person name="Cox M.P."/>
            <person name="Ganley A.R.D."/>
            <person name="David W.J."/>
        </authorList>
    </citation>
    <scope>NUCLEOTIDE SEQUENCE [LARGE SCALE GENOMIC DNA]</scope>
    <source>
        <strain evidence="2">albino</strain>
    </source>
</reference>
<sequence>MSSSRGASSAAGPSNTSLRGDLFDYNVRLLNGADFKHTSRMNFEGEAEILCECIFHSSVTFITDKVRIYGDATYHASIDASVLAFVPFEHMTPNDFRDWNVKLVCTKQTHFSDSNGIVKIAAGEKVEFHGPVMFKGAVTLVNPIFHGDVKFAARPEIRSLLDQS</sequence>
<evidence type="ECO:0000313" key="1">
    <source>
        <dbReference type="EMBL" id="QDS73502.1"/>
    </source>
</evidence>
<evidence type="ECO:0000313" key="2">
    <source>
        <dbReference type="Proteomes" id="UP000316270"/>
    </source>
</evidence>
<dbReference type="Proteomes" id="UP000316270">
    <property type="component" value="Chromosome 9"/>
</dbReference>
<protein>
    <submittedName>
        <fullName evidence="1">Uncharacterized protein</fullName>
    </submittedName>
</protein>
<accession>A0A517LCZ9</accession>
<dbReference type="OrthoDB" id="3920686at2759"/>
<gene>
    <name evidence="1" type="ORF">FKW77_009326</name>
</gene>
<proteinExistence type="predicted"/>
<dbReference type="AlphaFoldDB" id="A0A517LCZ9"/>
<organism evidence="1 2">
    <name type="scientific">Venturia effusa</name>
    <dbReference type="NCBI Taxonomy" id="50376"/>
    <lineage>
        <taxon>Eukaryota</taxon>
        <taxon>Fungi</taxon>
        <taxon>Dikarya</taxon>
        <taxon>Ascomycota</taxon>
        <taxon>Pezizomycotina</taxon>
        <taxon>Dothideomycetes</taxon>
        <taxon>Pleosporomycetidae</taxon>
        <taxon>Venturiales</taxon>
        <taxon>Venturiaceae</taxon>
        <taxon>Venturia</taxon>
    </lineage>
</organism>